<dbReference type="OrthoDB" id="7358175at2"/>
<keyword evidence="2" id="KW-1133">Transmembrane helix</keyword>
<keyword evidence="2" id="KW-0472">Membrane</keyword>
<sequence>MTYGNAILVGALLGAAGWLFAFFLGKLIEVSIDGRDDLKAAQERIPRLAQMEIRFELRRAEVQAGIARVTTEVAGLRRQRYLLERELAEAHREAEAPIRIVGREGGGAYRFRAWVVNRQVQAAQMEGKPHPTLDAEWATPQVVEVWAETLTEARREIQRLYPLPLGFAILNMRLERPDEGGETGGAAAGAPEDDLRNAVA</sequence>
<evidence type="ECO:0000313" key="4">
    <source>
        <dbReference type="Proteomes" id="UP000001591"/>
    </source>
</evidence>
<dbReference type="eggNOG" id="ENOG502ZWC5">
    <property type="taxonomic scope" value="Bacteria"/>
</dbReference>
<proteinExistence type="predicted"/>
<evidence type="ECO:0000313" key="3">
    <source>
        <dbReference type="EMBL" id="ACJ00988.1"/>
    </source>
</evidence>
<gene>
    <name evidence="3" type="ordered locus">RC1_3639</name>
</gene>
<accession>B6IXG4</accession>
<dbReference type="Proteomes" id="UP000001591">
    <property type="component" value="Chromosome"/>
</dbReference>
<reference evidence="3 4" key="1">
    <citation type="journal article" date="2010" name="BMC Genomics">
        <title>Metabolic flexibility revealed in the genome of the cyst-forming alpha-1 proteobacterium Rhodospirillum centenum.</title>
        <authorList>
            <person name="Lu Y.K."/>
            <person name="Marden J."/>
            <person name="Han M."/>
            <person name="Swingley W.D."/>
            <person name="Mastrian S.D."/>
            <person name="Chowdhury S.R."/>
            <person name="Hao J."/>
            <person name="Helmy T."/>
            <person name="Kim S."/>
            <person name="Kurdoglu A.A."/>
            <person name="Matthies H.J."/>
            <person name="Rollo D."/>
            <person name="Stothard P."/>
            <person name="Blankenship R.E."/>
            <person name="Bauer C.E."/>
            <person name="Touchman J.W."/>
        </authorList>
    </citation>
    <scope>NUCLEOTIDE SEQUENCE [LARGE SCALE GENOMIC DNA]</scope>
    <source>
        <strain evidence="4">ATCC 51521 / SW</strain>
    </source>
</reference>
<dbReference type="KEGG" id="rce:RC1_3639"/>
<evidence type="ECO:0000256" key="1">
    <source>
        <dbReference type="SAM" id="MobiDB-lite"/>
    </source>
</evidence>
<dbReference type="AlphaFoldDB" id="B6IXG4"/>
<keyword evidence="2" id="KW-0812">Transmembrane</keyword>
<name>B6IXG4_RHOCS</name>
<organism evidence="3 4">
    <name type="scientific">Rhodospirillum centenum (strain ATCC 51521 / SW)</name>
    <dbReference type="NCBI Taxonomy" id="414684"/>
    <lineage>
        <taxon>Bacteria</taxon>
        <taxon>Pseudomonadati</taxon>
        <taxon>Pseudomonadota</taxon>
        <taxon>Alphaproteobacteria</taxon>
        <taxon>Rhodospirillales</taxon>
        <taxon>Rhodospirillaceae</taxon>
        <taxon>Rhodospirillum</taxon>
    </lineage>
</organism>
<feature type="transmembrane region" description="Helical" evidence="2">
    <location>
        <begin position="6"/>
        <end position="25"/>
    </location>
</feature>
<dbReference type="EMBL" id="CP000613">
    <property type="protein sequence ID" value="ACJ00988.1"/>
    <property type="molecule type" value="Genomic_DNA"/>
</dbReference>
<evidence type="ECO:0000256" key="2">
    <source>
        <dbReference type="SAM" id="Phobius"/>
    </source>
</evidence>
<keyword evidence="4" id="KW-1185">Reference proteome</keyword>
<dbReference type="HOGENOM" id="CLU_093743_0_0_5"/>
<feature type="region of interest" description="Disordered" evidence="1">
    <location>
        <begin position="178"/>
        <end position="200"/>
    </location>
</feature>
<dbReference type="STRING" id="414684.RC1_3639"/>
<protein>
    <submittedName>
        <fullName evidence="3">Uncharacterized protein</fullName>
    </submittedName>
</protein>
<dbReference type="RefSeq" id="WP_012568764.1">
    <property type="nucleotide sequence ID" value="NC_011420.2"/>
</dbReference>